<evidence type="ECO:0000313" key="2">
    <source>
        <dbReference type="Proteomes" id="UP000184465"/>
    </source>
</evidence>
<name>A0A1M6PSJ3_PARC5</name>
<evidence type="ECO:0000313" key="1">
    <source>
        <dbReference type="EMBL" id="SHK10861.1"/>
    </source>
</evidence>
<protein>
    <submittedName>
        <fullName evidence="1">Uncharacterized protein</fullName>
    </submittedName>
</protein>
<dbReference type="EMBL" id="FRAG01000026">
    <property type="protein sequence ID" value="SHK10861.1"/>
    <property type="molecule type" value="Genomic_DNA"/>
</dbReference>
<sequence>MVIRYPSGVMGKPEEISDYICVKYREIKIFFKQDILNKISNNKLELLLEGYGKYIIEFEE</sequence>
<gene>
    <name evidence="1" type="ORF">SAMN02745912_02275</name>
</gene>
<reference evidence="1 2" key="1">
    <citation type="submission" date="2016-11" db="EMBL/GenBank/DDBJ databases">
        <authorList>
            <person name="Jaros S."/>
            <person name="Januszkiewicz K."/>
            <person name="Wedrychowicz H."/>
        </authorList>
    </citation>
    <scope>NUCLEOTIDE SEQUENCE [LARGE SCALE GENOMIC DNA]</scope>
    <source>
        <strain evidence="1 2">DSM 15212</strain>
    </source>
</reference>
<dbReference type="STRING" id="1121301.SAMN02745912_02275"/>
<dbReference type="Proteomes" id="UP000184465">
    <property type="component" value="Unassembled WGS sequence"/>
</dbReference>
<proteinExistence type="predicted"/>
<accession>A0A1M6PSJ3</accession>
<organism evidence="1 2">
    <name type="scientific">Paramaledivibacter caminithermalis (strain DSM 15212 / CIP 107654 / DViRD3)</name>
    <name type="common">Clostridium caminithermale</name>
    <dbReference type="NCBI Taxonomy" id="1121301"/>
    <lineage>
        <taxon>Bacteria</taxon>
        <taxon>Bacillati</taxon>
        <taxon>Bacillota</taxon>
        <taxon>Clostridia</taxon>
        <taxon>Peptostreptococcales</taxon>
        <taxon>Caminicellaceae</taxon>
        <taxon>Paramaledivibacter</taxon>
    </lineage>
</organism>
<keyword evidence="2" id="KW-1185">Reference proteome</keyword>
<dbReference type="RefSeq" id="WP_073149951.1">
    <property type="nucleotide sequence ID" value="NZ_FRAG01000026.1"/>
</dbReference>
<dbReference type="AlphaFoldDB" id="A0A1M6PSJ3"/>